<feature type="compositionally biased region" description="Low complexity" evidence="1">
    <location>
        <begin position="318"/>
        <end position="329"/>
    </location>
</feature>
<feature type="compositionally biased region" description="Polar residues" evidence="1">
    <location>
        <begin position="115"/>
        <end position="148"/>
    </location>
</feature>
<evidence type="ECO:0000256" key="1">
    <source>
        <dbReference type="SAM" id="MobiDB-lite"/>
    </source>
</evidence>
<organism evidence="2 3">
    <name type="scientific">Dimargaris verticillata</name>
    <dbReference type="NCBI Taxonomy" id="2761393"/>
    <lineage>
        <taxon>Eukaryota</taxon>
        <taxon>Fungi</taxon>
        <taxon>Fungi incertae sedis</taxon>
        <taxon>Zoopagomycota</taxon>
        <taxon>Kickxellomycotina</taxon>
        <taxon>Dimargaritomycetes</taxon>
        <taxon>Dimargaritales</taxon>
        <taxon>Dimargaritaceae</taxon>
        <taxon>Dimargaris</taxon>
    </lineage>
</organism>
<dbReference type="EMBL" id="JANBQB010000379">
    <property type="protein sequence ID" value="KAJ1977021.1"/>
    <property type="molecule type" value="Genomic_DNA"/>
</dbReference>
<feature type="compositionally biased region" description="Polar residues" evidence="1">
    <location>
        <begin position="293"/>
        <end position="309"/>
    </location>
</feature>
<evidence type="ECO:0000313" key="2">
    <source>
        <dbReference type="EMBL" id="KAJ1977021.1"/>
    </source>
</evidence>
<dbReference type="AlphaFoldDB" id="A0A9W8EBR3"/>
<name>A0A9W8EBR3_9FUNG</name>
<keyword evidence="3" id="KW-1185">Reference proteome</keyword>
<reference evidence="2" key="1">
    <citation type="submission" date="2022-07" db="EMBL/GenBank/DDBJ databases">
        <title>Phylogenomic reconstructions and comparative analyses of Kickxellomycotina fungi.</title>
        <authorList>
            <person name="Reynolds N.K."/>
            <person name="Stajich J.E."/>
            <person name="Barry K."/>
            <person name="Grigoriev I.V."/>
            <person name="Crous P."/>
            <person name="Smith M.E."/>
        </authorList>
    </citation>
    <scope>NUCLEOTIDE SEQUENCE</scope>
    <source>
        <strain evidence="2">RSA 567</strain>
    </source>
</reference>
<feature type="region of interest" description="Disordered" evidence="1">
    <location>
        <begin position="187"/>
        <end position="256"/>
    </location>
</feature>
<gene>
    <name evidence="2" type="ORF">H4R34_003748</name>
</gene>
<evidence type="ECO:0000313" key="3">
    <source>
        <dbReference type="Proteomes" id="UP001151582"/>
    </source>
</evidence>
<feature type="region of interest" description="Disordered" evidence="1">
    <location>
        <begin position="49"/>
        <end position="175"/>
    </location>
</feature>
<sequence length="444" mass="48273">MDPPCFAPQRCSLGSFGAAPTRASNVWFEHLQETDSMLCDSMAPTIDSRAASPSEFSLPPEFGEHRITDETDSRSSWDTLDRGTLHSDTSFFGPWAAQRPPKASCGGLHGRPSTPRVSDQTLRGSLSASDHHQQFSTQEHSGSDTKPWSLTKAASCMPDFTPGPEHNPGLDGPQRYFQGKSYLPWAELAPKPPSQDSDASMAWTASRRPSLNTAPSFTAPSAMPPPSTNAPMQPPPSTRQQTRQPRLTRSHGPHSSKLFALHSTSYLTMSGILPTLRPSKSLPRIPLHRGPSVSRQASVDSRLRPSTAQGGALELPRSTTTSQGTGTTSVRSTGLIKVMPNCVTLNRRRPLRRDLATGAWFYQVEATMVNLSRYPMRLQLVPQFDATVVSVANAHLSPGGLADLSFVIAVDTRLLSAPASPKRTFEVQVTAQGQPQSSLHLRFY</sequence>
<dbReference type="OrthoDB" id="5574264at2759"/>
<feature type="compositionally biased region" description="Basic and acidic residues" evidence="1">
    <location>
        <begin position="62"/>
        <end position="85"/>
    </location>
</feature>
<proteinExistence type="predicted"/>
<accession>A0A9W8EBR3</accession>
<feature type="region of interest" description="Disordered" evidence="1">
    <location>
        <begin position="281"/>
        <end position="329"/>
    </location>
</feature>
<protein>
    <submittedName>
        <fullName evidence="2">Uncharacterized protein</fullName>
    </submittedName>
</protein>
<comment type="caution">
    <text evidence="2">The sequence shown here is derived from an EMBL/GenBank/DDBJ whole genome shotgun (WGS) entry which is preliminary data.</text>
</comment>
<dbReference type="Proteomes" id="UP001151582">
    <property type="component" value="Unassembled WGS sequence"/>
</dbReference>
<feature type="compositionally biased region" description="Polar residues" evidence="1">
    <location>
        <begin position="207"/>
        <end position="219"/>
    </location>
</feature>
<feature type="compositionally biased region" description="Pro residues" evidence="1">
    <location>
        <begin position="222"/>
        <end position="237"/>
    </location>
</feature>